<dbReference type="EMBL" id="VXPY01000041">
    <property type="protein sequence ID" value="MYD90022.1"/>
    <property type="molecule type" value="Genomic_DNA"/>
</dbReference>
<comment type="caution">
    <text evidence="1">The sequence shown here is derived from an EMBL/GenBank/DDBJ whole genome shotgun (WGS) entry which is preliminary data.</text>
</comment>
<gene>
    <name evidence="1" type="ORF">F4Y08_06745</name>
</gene>
<dbReference type="AlphaFoldDB" id="A0A6B1DTK8"/>
<sequence length="462" mass="50573">MANIQRASLPGRHGNWSPRAVVAAVLVALFGLVALPETAQAQELACQDEQFVLGQLTTRAHAWTCIAEPWHVFDLASDSWKPMSDLSNIQQAQLQVYATSFKAGRFDDFVVGDSPVWQGSGSLAWQREFAAVGFRDAGKGNLFTVAMWVDNAVDFDAFSAHVALHSDSWEAVTLTTRNIPWLEGDAAPQQQAWLLSGSQARSLLDLDTSFANNRYLVVEPTPALRELGGMPILAFFSSTPIPTEDLSGLLDRLHFVPNLPPTDPDPDLVFQSEATTGLLALIPSLAQAGQAVIDSQIQAIQASAVEFAREMPFTALLPWQLMTAASDLYWTPYGLHSGRLILWFYTGGAHGNLSVDTWTFTSSGNPVALTDLLAVSEEEALALIVQAAKEHRTAALDPEQDLDMALQWVDDGLQSLDDISGWNPVRRHGQLWLLVTLGPYVIAPWVDGIQEVWVQIPLQDPR</sequence>
<protein>
    <submittedName>
        <fullName evidence="1">Uncharacterized protein</fullName>
    </submittedName>
</protein>
<proteinExistence type="predicted"/>
<accession>A0A6B1DTK8</accession>
<evidence type="ECO:0000313" key="1">
    <source>
        <dbReference type="EMBL" id="MYD90022.1"/>
    </source>
</evidence>
<reference evidence="1" key="1">
    <citation type="submission" date="2019-09" db="EMBL/GenBank/DDBJ databases">
        <title>Characterisation of the sponge microbiome using genome-centric metagenomics.</title>
        <authorList>
            <person name="Engelberts J.P."/>
            <person name="Robbins S.J."/>
            <person name="De Goeij J.M."/>
            <person name="Aranda M."/>
            <person name="Bell S.C."/>
            <person name="Webster N.S."/>
        </authorList>
    </citation>
    <scope>NUCLEOTIDE SEQUENCE</scope>
    <source>
        <strain evidence="1">SB0662_bin_9</strain>
    </source>
</reference>
<name>A0A6B1DTK8_9CHLR</name>
<organism evidence="1">
    <name type="scientific">Caldilineaceae bacterium SB0662_bin_9</name>
    <dbReference type="NCBI Taxonomy" id="2605258"/>
    <lineage>
        <taxon>Bacteria</taxon>
        <taxon>Bacillati</taxon>
        <taxon>Chloroflexota</taxon>
        <taxon>Caldilineae</taxon>
        <taxon>Caldilineales</taxon>
        <taxon>Caldilineaceae</taxon>
    </lineage>
</organism>